<proteinExistence type="predicted"/>
<evidence type="ECO:0000313" key="1">
    <source>
        <dbReference type="EMBL" id="KAI0035365.1"/>
    </source>
</evidence>
<gene>
    <name evidence="1" type="ORF">K488DRAFT_83071</name>
</gene>
<sequence length="623" mass="66716">MSNPTLKQKSSFHRLKQRIGLDKDKKLPPPPLTPSDVPGDSSGRSSLDAHAHAAPRKIRRWTDPVWITRTDVTPRGSNSRHDKKVRTYSALALIWLALTSSSPLLPPARISRPSVPPLEPPPAPAASHLRPMVKKVNALQRITMHFKSGRDTTSPPDTVEPTARPALKLSLREKAPHQEADLAAKARREEALRARGLRPLGKTKYLSDIEAEENRRVGVVPLPQSDPEGPSVAAALVDSWRAKNSSEPTDSQNVRTNTLAPAPASPAASPQPAVVTPPASPRKETSETTRTTPRSTRSRKSEDASPSHAPAQTEAAEKVAQWLQRSPPPSPRRVPRPRDSEGDRLAAFTMPRGPRAPPMTRTSVDTTRSSMEVARTSVEAARTSAEVARDQPAPASPLPIMQTFSDASSHRRAPSTSEQSHLMPPPSPILPSSSSEASCSASTEPLTPSTASHSLTPRARGTTRGPPAGMAPIIIETAEEGILRDERGILAASPEACTSEFGKNLPPVPQSAPVPGATLRPPGRGKGERRSLGFLFSKPVRSATLEPEQSHGLSGARSAGDLRRGITLSARSRAGAEKRLNPPSAMPVTPLAPTMHSQSSIADGVQFIADDESRRLSELAFVC</sequence>
<reference evidence="1" key="1">
    <citation type="submission" date="2021-02" db="EMBL/GenBank/DDBJ databases">
        <authorList>
            <consortium name="DOE Joint Genome Institute"/>
            <person name="Ahrendt S."/>
            <person name="Looney B.P."/>
            <person name="Miyauchi S."/>
            <person name="Morin E."/>
            <person name="Drula E."/>
            <person name="Courty P.E."/>
            <person name="Chicoki N."/>
            <person name="Fauchery L."/>
            <person name="Kohler A."/>
            <person name="Kuo A."/>
            <person name="Labutti K."/>
            <person name="Pangilinan J."/>
            <person name="Lipzen A."/>
            <person name="Riley R."/>
            <person name="Andreopoulos W."/>
            <person name="He G."/>
            <person name="Johnson J."/>
            <person name="Barry K.W."/>
            <person name="Grigoriev I.V."/>
            <person name="Nagy L."/>
            <person name="Hibbett D."/>
            <person name="Henrissat B."/>
            <person name="Matheny P.B."/>
            <person name="Labbe J."/>
            <person name="Martin F."/>
        </authorList>
    </citation>
    <scope>NUCLEOTIDE SEQUENCE</scope>
    <source>
        <strain evidence="1">EC-137</strain>
    </source>
</reference>
<evidence type="ECO:0000313" key="2">
    <source>
        <dbReference type="Proteomes" id="UP000814128"/>
    </source>
</evidence>
<accession>A0ACB8QUC7</accession>
<keyword evidence="2" id="KW-1185">Reference proteome</keyword>
<reference evidence="1" key="2">
    <citation type="journal article" date="2022" name="New Phytol.">
        <title>Evolutionary transition to the ectomycorrhizal habit in the genomes of a hyperdiverse lineage of mushroom-forming fungi.</title>
        <authorList>
            <person name="Looney B."/>
            <person name="Miyauchi S."/>
            <person name="Morin E."/>
            <person name="Drula E."/>
            <person name="Courty P.E."/>
            <person name="Kohler A."/>
            <person name="Kuo A."/>
            <person name="LaButti K."/>
            <person name="Pangilinan J."/>
            <person name="Lipzen A."/>
            <person name="Riley R."/>
            <person name="Andreopoulos W."/>
            <person name="He G."/>
            <person name="Johnson J."/>
            <person name="Nolan M."/>
            <person name="Tritt A."/>
            <person name="Barry K.W."/>
            <person name="Grigoriev I.V."/>
            <person name="Nagy L.G."/>
            <person name="Hibbett D."/>
            <person name="Henrissat B."/>
            <person name="Matheny P.B."/>
            <person name="Labbe J."/>
            <person name="Martin F.M."/>
        </authorList>
    </citation>
    <scope>NUCLEOTIDE SEQUENCE</scope>
    <source>
        <strain evidence="1">EC-137</strain>
    </source>
</reference>
<comment type="caution">
    <text evidence="1">The sequence shown here is derived from an EMBL/GenBank/DDBJ whole genome shotgun (WGS) entry which is preliminary data.</text>
</comment>
<dbReference type="EMBL" id="MU273485">
    <property type="protein sequence ID" value="KAI0035365.1"/>
    <property type="molecule type" value="Genomic_DNA"/>
</dbReference>
<organism evidence="1 2">
    <name type="scientific">Vararia minispora EC-137</name>
    <dbReference type="NCBI Taxonomy" id="1314806"/>
    <lineage>
        <taxon>Eukaryota</taxon>
        <taxon>Fungi</taxon>
        <taxon>Dikarya</taxon>
        <taxon>Basidiomycota</taxon>
        <taxon>Agaricomycotina</taxon>
        <taxon>Agaricomycetes</taxon>
        <taxon>Russulales</taxon>
        <taxon>Lachnocladiaceae</taxon>
        <taxon>Vararia</taxon>
    </lineage>
</organism>
<protein>
    <submittedName>
        <fullName evidence="1">Uncharacterized protein</fullName>
    </submittedName>
</protein>
<name>A0ACB8QUC7_9AGAM</name>
<dbReference type="Proteomes" id="UP000814128">
    <property type="component" value="Unassembled WGS sequence"/>
</dbReference>